<feature type="non-terminal residue" evidence="2">
    <location>
        <position position="1"/>
    </location>
</feature>
<organism evidence="2">
    <name type="scientific">Arion vulgaris</name>
    <dbReference type="NCBI Taxonomy" id="1028688"/>
    <lineage>
        <taxon>Eukaryota</taxon>
        <taxon>Metazoa</taxon>
        <taxon>Spiralia</taxon>
        <taxon>Lophotrochozoa</taxon>
        <taxon>Mollusca</taxon>
        <taxon>Gastropoda</taxon>
        <taxon>Heterobranchia</taxon>
        <taxon>Euthyneura</taxon>
        <taxon>Panpulmonata</taxon>
        <taxon>Eupulmonata</taxon>
        <taxon>Stylommatophora</taxon>
        <taxon>Helicina</taxon>
        <taxon>Arionoidea</taxon>
        <taxon>Arionidae</taxon>
        <taxon>Arion</taxon>
    </lineage>
</organism>
<dbReference type="EMBL" id="HACG01000519">
    <property type="protein sequence ID" value="CEK47384.1"/>
    <property type="molecule type" value="Transcribed_RNA"/>
</dbReference>
<reference evidence="2" key="1">
    <citation type="submission" date="2014-12" db="EMBL/GenBank/DDBJ databases">
        <title>Insight into the proteome of Arion vulgaris.</title>
        <authorList>
            <person name="Aradska J."/>
            <person name="Bulat T."/>
            <person name="Smidak R."/>
            <person name="Sarate P."/>
            <person name="Gangsoo J."/>
            <person name="Sialana F."/>
            <person name="Bilban M."/>
            <person name="Lubec G."/>
        </authorList>
    </citation>
    <scope>NUCLEOTIDE SEQUENCE</scope>
    <source>
        <tissue evidence="2">Skin</tissue>
    </source>
</reference>
<feature type="compositionally biased region" description="Basic residues" evidence="1">
    <location>
        <begin position="39"/>
        <end position="49"/>
    </location>
</feature>
<proteinExistence type="predicted"/>
<name>A0A0B6XU15_9EUPU</name>
<evidence type="ECO:0000256" key="1">
    <source>
        <dbReference type="SAM" id="MobiDB-lite"/>
    </source>
</evidence>
<gene>
    <name evidence="2" type="primary">ORF1247</name>
</gene>
<feature type="compositionally biased region" description="Basic and acidic residues" evidence="1">
    <location>
        <begin position="50"/>
        <end position="60"/>
    </location>
</feature>
<dbReference type="AlphaFoldDB" id="A0A0B6XU15"/>
<accession>A0A0B6XU15</accession>
<protein>
    <submittedName>
        <fullName evidence="2">Uncharacterized protein</fullName>
    </submittedName>
</protein>
<feature type="region of interest" description="Disordered" evidence="1">
    <location>
        <begin position="1"/>
        <end position="60"/>
    </location>
</feature>
<sequence>PDAARQNMNGEKKERKKYIHDKSDSVTHIARLPTDSRPKKTNMTRKHRASREAARRDGVP</sequence>
<evidence type="ECO:0000313" key="2">
    <source>
        <dbReference type="EMBL" id="CEK47384.1"/>
    </source>
</evidence>